<dbReference type="Pfam" id="PF14520">
    <property type="entry name" value="HHH_5"/>
    <property type="match status" value="3"/>
</dbReference>
<gene>
    <name evidence="4" type="ORF">ACH47X_20830</name>
</gene>
<keyword evidence="2" id="KW-1133">Transmembrane helix</keyword>
<feature type="compositionally biased region" description="Acidic residues" evidence="1">
    <location>
        <begin position="98"/>
        <end position="107"/>
    </location>
</feature>
<dbReference type="InterPro" id="IPR003583">
    <property type="entry name" value="Hlx-hairpin-Hlx_DNA-bd_motif"/>
</dbReference>
<feature type="transmembrane region" description="Helical" evidence="2">
    <location>
        <begin position="6"/>
        <end position="31"/>
    </location>
</feature>
<dbReference type="RefSeq" id="WP_397406558.1">
    <property type="nucleotide sequence ID" value="NZ_JBIRYI010000014.1"/>
</dbReference>
<feature type="region of interest" description="Disordered" evidence="1">
    <location>
        <begin position="459"/>
        <end position="489"/>
    </location>
</feature>
<dbReference type="SUPFAM" id="SSF47794">
    <property type="entry name" value="Rad51 N-terminal domain-like"/>
    <property type="match status" value="1"/>
</dbReference>
<organism evidence="4 5">
    <name type="scientific">Promicromonospora kroppenstedtii</name>
    <dbReference type="NCBI Taxonomy" id="440482"/>
    <lineage>
        <taxon>Bacteria</taxon>
        <taxon>Bacillati</taxon>
        <taxon>Actinomycetota</taxon>
        <taxon>Actinomycetes</taxon>
        <taxon>Micrococcales</taxon>
        <taxon>Promicromonosporaceae</taxon>
        <taxon>Promicromonospora</taxon>
    </lineage>
</organism>
<feature type="domain" description="Helix-hairpin-helix DNA-binding motif class 1" evidence="3">
    <location>
        <begin position="354"/>
        <end position="373"/>
    </location>
</feature>
<feature type="domain" description="Helix-hairpin-helix DNA-binding motif class 1" evidence="3">
    <location>
        <begin position="487"/>
        <end position="506"/>
    </location>
</feature>
<reference evidence="4 5" key="1">
    <citation type="submission" date="2024-10" db="EMBL/GenBank/DDBJ databases">
        <title>The Natural Products Discovery Center: Release of the First 8490 Sequenced Strains for Exploring Actinobacteria Biosynthetic Diversity.</title>
        <authorList>
            <person name="Kalkreuter E."/>
            <person name="Kautsar S.A."/>
            <person name="Yang D."/>
            <person name="Bader C.D."/>
            <person name="Teijaro C.N."/>
            <person name="Fluegel L."/>
            <person name="Davis C.M."/>
            <person name="Simpson J.R."/>
            <person name="Lauterbach L."/>
            <person name="Steele A.D."/>
            <person name="Gui C."/>
            <person name="Meng S."/>
            <person name="Li G."/>
            <person name="Viehrig K."/>
            <person name="Ye F."/>
            <person name="Su P."/>
            <person name="Kiefer A.F."/>
            <person name="Nichols A."/>
            <person name="Cepeda A.J."/>
            <person name="Yan W."/>
            <person name="Fan B."/>
            <person name="Jiang Y."/>
            <person name="Adhikari A."/>
            <person name="Zheng C.-J."/>
            <person name="Schuster L."/>
            <person name="Cowan T.M."/>
            <person name="Smanski M.J."/>
            <person name="Chevrette M.G."/>
            <person name="De Carvalho L.P.S."/>
            <person name="Shen B."/>
        </authorList>
    </citation>
    <scope>NUCLEOTIDE SEQUENCE [LARGE SCALE GENOMIC DNA]</scope>
    <source>
        <strain evidence="4 5">NPDC019481</strain>
    </source>
</reference>
<dbReference type="Gene3D" id="1.10.150.20">
    <property type="entry name" value="5' to 3' exonuclease, C-terminal subdomain"/>
    <property type="match status" value="3"/>
</dbReference>
<feature type="domain" description="Helix-hairpin-helix DNA-binding motif class 1" evidence="3">
    <location>
        <begin position="212"/>
        <end position="231"/>
    </location>
</feature>
<dbReference type="SMART" id="SM00278">
    <property type="entry name" value="HhH1"/>
    <property type="match status" value="3"/>
</dbReference>
<accession>A0ABW7XP92</accession>
<name>A0ABW7XP92_9MICO</name>
<comment type="caution">
    <text evidence="4">The sequence shown here is derived from an EMBL/GenBank/DDBJ whole genome shotgun (WGS) entry which is preliminary data.</text>
</comment>
<sequence>MGWFIAQSLAFIVIAALIGLAVGIWIGWLVWGRRKGKHTAEKSEAVTRANTAEGGTAADDAEAGAEPVRVLAVAGAAGAATAVAASDEPVQTGAVDAVDTEDDETEGDAGAGEAAAEQAAAKAADGTSAAGTTADDKTGAETAAQTGEDEHDGADGSAVVAEAEAVAREAAEQAAAKAAALADAGDDAAEVTAVEAVVEPGTAAAEPAEPADDLRRIEGIGPKIAAALAAAGYTTYAKIAGASEDELREAVAGQGIKFAPAASSWADQAQYLVDGDTAGFEEYQDYLVGGQERRAKFNENVDYTDVDEVEGAEAKAEAIAADEAAAATAEQAEAAGTVEAEPAEVTPEPEPEPQDLQRIEGIGPKIETALTAAGYTTYAKVAGASEDELRAALAASGIKFAPAATSWADQAQYLVDGDEDGLREYQDYLIGGQERRAKFNENVDYTDVDEIEGAEAKAAALAEDEAEAAAAPEPAAEPAPEPEPEPQDLQRIEGIGPKIEAALKAAGYATYAKIAAATETEIREALATGGIKFAPAASSWADQAQYLADGDEDGLQEFQDYLIGGQDRHAKFRKDVDYTDVDEIEGAGAKAEAIAEDEAKAAAAEDDAEPTGSEVKA</sequence>
<feature type="region of interest" description="Disordered" evidence="1">
    <location>
        <begin position="595"/>
        <end position="617"/>
    </location>
</feature>
<feature type="region of interest" description="Disordered" evidence="1">
    <location>
        <begin position="82"/>
        <end position="156"/>
    </location>
</feature>
<feature type="region of interest" description="Disordered" evidence="1">
    <location>
        <begin position="330"/>
        <end position="356"/>
    </location>
</feature>
<evidence type="ECO:0000256" key="2">
    <source>
        <dbReference type="SAM" id="Phobius"/>
    </source>
</evidence>
<keyword evidence="2" id="KW-0812">Transmembrane</keyword>
<keyword evidence="5" id="KW-1185">Reference proteome</keyword>
<keyword evidence="2" id="KW-0472">Membrane</keyword>
<proteinExistence type="predicted"/>
<evidence type="ECO:0000313" key="5">
    <source>
        <dbReference type="Proteomes" id="UP001611580"/>
    </source>
</evidence>
<dbReference type="InterPro" id="IPR010995">
    <property type="entry name" value="DNA_repair_Rad51/TF_NusA_a-hlx"/>
</dbReference>
<evidence type="ECO:0000259" key="3">
    <source>
        <dbReference type="SMART" id="SM00278"/>
    </source>
</evidence>
<feature type="compositionally biased region" description="Low complexity" evidence="1">
    <location>
        <begin position="111"/>
        <end position="133"/>
    </location>
</feature>
<feature type="region of interest" description="Disordered" evidence="1">
    <location>
        <begin position="39"/>
        <end position="62"/>
    </location>
</feature>
<protein>
    <submittedName>
        <fullName evidence="4">Helix-hairpin-helix domain-containing protein</fullName>
    </submittedName>
</protein>
<dbReference type="EMBL" id="JBIRYI010000014">
    <property type="protein sequence ID" value="MFI2489369.1"/>
    <property type="molecule type" value="Genomic_DNA"/>
</dbReference>
<evidence type="ECO:0000256" key="1">
    <source>
        <dbReference type="SAM" id="MobiDB-lite"/>
    </source>
</evidence>
<evidence type="ECO:0000313" key="4">
    <source>
        <dbReference type="EMBL" id="MFI2489369.1"/>
    </source>
</evidence>
<dbReference type="Proteomes" id="UP001611580">
    <property type="component" value="Unassembled WGS sequence"/>
</dbReference>
<feature type="compositionally biased region" description="Low complexity" evidence="1">
    <location>
        <begin position="330"/>
        <end position="346"/>
    </location>
</feature>